<reference evidence="11" key="1">
    <citation type="journal article" date="2020" name="Stud. Mycol.">
        <title>101 Dothideomycetes genomes: a test case for predicting lifestyles and emergence of pathogens.</title>
        <authorList>
            <person name="Haridas S."/>
            <person name="Albert R."/>
            <person name="Binder M."/>
            <person name="Bloem J."/>
            <person name="Labutti K."/>
            <person name="Salamov A."/>
            <person name="Andreopoulos B."/>
            <person name="Baker S."/>
            <person name="Barry K."/>
            <person name="Bills G."/>
            <person name="Bluhm B."/>
            <person name="Cannon C."/>
            <person name="Castanera R."/>
            <person name="Culley D."/>
            <person name="Daum C."/>
            <person name="Ezra D."/>
            <person name="Gonzalez J."/>
            <person name="Henrissat B."/>
            <person name="Kuo A."/>
            <person name="Liang C."/>
            <person name="Lipzen A."/>
            <person name="Lutzoni F."/>
            <person name="Magnuson J."/>
            <person name="Mondo S."/>
            <person name="Nolan M."/>
            <person name="Ohm R."/>
            <person name="Pangilinan J."/>
            <person name="Park H.-J."/>
            <person name="Ramirez L."/>
            <person name="Alfaro M."/>
            <person name="Sun H."/>
            <person name="Tritt A."/>
            <person name="Yoshinaga Y."/>
            <person name="Zwiers L.-H."/>
            <person name="Turgeon B."/>
            <person name="Goodwin S."/>
            <person name="Spatafora J."/>
            <person name="Crous P."/>
            <person name="Grigoriev I."/>
        </authorList>
    </citation>
    <scope>NUCLEOTIDE SEQUENCE</scope>
    <source>
        <strain evidence="11">CBS 175.79</strain>
    </source>
</reference>
<evidence type="ECO:0000259" key="10">
    <source>
        <dbReference type="SMART" id="SM00747"/>
    </source>
</evidence>
<evidence type="ECO:0000256" key="2">
    <source>
        <dbReference type="ARBA" id="ARBA00004613"/>
    </source>
</evidence>
<comment type="similarity">
    <text evidence="3">Belongs to the RBT5 family.</text>
</comment>
<keyword evidence="6 9" id="KW-0732">Signal</keyword>
<evidence type="ECO:0000256" key="6">
    <source>
        <dbReference type="ARBA" id="ARBA00022729"/>
    </source>
</evidence>
<dbReference type="GeneID" id="54290233"/>
<organism evidence="11 12">
    <name type="scientific">Aaosphaeria arxii CBS 175.79</name>
    <dbReference type="NCBI Taxonomy" id="1450172"/>
    <lineage>
        <taxon>Eukaryota</taxon>
        <taxon>Fungi</taxon>
        <taxon>Dikarya</taxon>
        <taxon>Ascomycota</taxon>
        <taxon>Pezizomycotina</taxon>
        <taxon>Dothideomycetes</taxon>
        <taxon>Pleosporomycetidae</taxon>
        <taxon>Pleosporales</taxon>
        <taxon>Pleosporales incertae sedis</taxon>
        <taxon>Aaosphaeria</taxon>
    </lineage>
</organism>
<keyword evidence="12" id="KW-1185">Reference proteome</keyword>
<protein>
    <recommendedName>
        <fullName evidence="10">CFEM domain-containing protein</fullName>
    </recommendedName>
</protein>
<keyword evidence="7" id="KW-1015">Disulfide bond</keyword>
<dbReference type="InterPro" id="IPR008427">
    <property type="entry name" value="Extracellular_membr_CFEM_dom"/>
</dbReference>
<evidence type="ECO:0000313" key="11">
    <source>
        <dbReference type="EMBL" id="KAF2008945.1"/>
    </source>
</evidence>
<dbReference type="Proteomes" id="UP000799778">
    <property type="component" value="Unassembled WGS sequence"/>
</dbReference>
<keyword evidence="5" id="KW-0472">Membrane</keyword>
<dbReference type="SMART" id="SM00747">
    <property type="entry name" value="CFEM"/>
    <property type="match status" value="1"/>
</dbReference>
<dbReference type="EMBL" id="ML978080">
    <property type="protein sequence ID" value="KAF2008945.1"/>
    <property type="molecule type" value="Genomic_DNA"/>
</dbReference>
<evidence type="ECO:0000256" key="5">
    <source>
        <dbReference type="ARBA" id="ARBA00022622"/>
    </source>
</evidence>
<evidence type="ECO:0000256" key="4">
    <source>
        <dbReference type="ARBA" id="ARBA00022525"/>
    </source>
</evidence>
<gene>
    <name evidence="11" type="ORF">BU24DRAFT_474359</name>
</gene>
<dbReference type="AlphaFoldDB" id="A0A6A5X7F2"/>
<dbReference type="Pfam" id="PF05730">
    <property type="entry name" value="CFEM"/>
    <property type="match status" value="1"/>
</dbReference>
<evidence type="ECO:0000256" key="1">
    <source>
        <dbReference type="ARBA" id="ARBA00004589"/>
    </source>
</evidence>
<dbReference type="RefSeq" id="XP_033377284.1">
    <property type="nucleotide sequence ID" value="XM_033532836.1"/>
</dbReference>
<evidence type="ECO:0000256" key="9">
    <source>
        <dbReference type="SAM" id="SignalP"/>
    </source>
</evidence>
<keyword evidence="4" id="KW-0964">Secreted</keyword>
<feature type="chain" id="PRO_5025597288" description="CFEM domain-containing protein" evidence="9">
    <location>
        <begin position="18"/>
        <end position="150"/>
    </location>
</feature>
<sequence>MRLHVLGLFAFSSIASAQLTFNVTKAHETGNWDKYVCLTNKKFIERVPDCLKKCQSDAAKKDGCAEDDFACHCVNTQAFSDLVEPCAFPPELGGHGTCTTDELGPVRGIITDLCNFFNASLYSAYEDCPQPLSKDLTHSIIECEETVITY</sequence>
<dbReference type="OrthoDB" id="3932980at2759"/>
<evidence type="ECO:0000256" key="7">
    <source>
        <dbReference type="ARBA" id="ARBA00023157"/>
    </source>
</evidence>
<keyword evidence="5" id="KW-0336">GPI-anchor</keyword>
<evidence type="ECO:0000256" key="8">
    <source>
        <dbReference type="ARBA" id="ARBA00023288"/>
    </source>
</evidence>
<keyword evidence="5" id="KW-0325">Glycoprotein</keyword>
<dbReference type="GO" id="GO:0005576">
    <property type="term" value="C:extracellular region"/>
    <property type="evidence" value="ECO:0007669"/>
    <property type="project" value="UniProtKB-SubCell"/>
</dbReference>
<evidence type="ECO:0000256" key="3">
    <source>
        <dbReference type="ARBA" id="ARBA00010031"/>
    </source>
</evidence>
<name>A0A6A5X7F2_9PLEO</name>
<dbReference type="GO" id="GO:0098552">
    <property type="term" value="C:side of membrane"/>
    <property type="evidence" value="ECO:0007669"/>
    <property type="project" value="UniProtKB-KW"/>
</dbReference>
<accession>A0A6A5X7F2</accession>
<feature type="signal peptide" evidence="9">
    <location>
        <begin position="1"/>
        <end position="17"/>
    </location>
</feature>
<evidence type="ECO:0000313" key="12">
    <source>
        <dbReference type="Proteomes" id="UP000799778"/>
    </source>
</evidence>
<proteinExistence type="inferred from homology"/>
<comment type="subcellular location">
    <subcellularLocation>
        <location evidence="1">Membrane</location>
        <topology evidence="1">Lipid-anchor</topology>
        <topology evidence="1">GPI-anchor</topology>
    </subcellularLocation>
    <subcellularLocation>
        <location evidence="2">Secreted</location>
    </subcellularLocation>
</comment>
<feature type="domain" description="CFEM" evidence="10">
    <location>
        <begin position="43"/>
        <end position="115"/>
    </location>
</feature>
<keyword evidence="8" id="KW-0449">Lipoprotein</keyword>